<dbReference type="AlphaFoldDB" id="A0A559SZP2"/>
<keyword evidence="2" id="KW-0812">Transmembrane</keyword>
<keyword evidence="2" id="KW-1133">Transmembrane helix</keyword>
<feature type="transmembrane region" description="Helical" evidence="2">
    <location>
        <begin position="498"/>
        <end position="518"/>
    </location>
</feature>
<name>A0A559SZP2_SERFO</name>
<accession>A0A559SZP2</accession>
<feature type="signal peptide" evidence="3">
    <location>
        <begin position="1"/>
        <end position="24"/>
    </location>
</feature>
<dbReference type="Pfam" id="PF09972">
    <property type="entry name" value="DUF2207"/>
    <property type="match status" value="1"/>
</dbReference>
<organism evidence="6">
    <name type="scientific">Serratia fonticola</name>
    <dbReference type="NCBI Taxonomy" id="47917"/>
    <lineage>
        <taxon>Bacteria</taxon>
        <taxon>Pseudomonadati</taxon>
        <taxon>Pseudomonadota</taxon>
        <taxon>Gammaproteobacteria</taxon>
        <taxon>Enterobacterales</taxon>
        <taxon>Yersiniaceae</taxon>
        <taxon>Serratia</taxon>
    </lineage>
</organism>
<feature type="compositionally biased region" description="Gly residues" evidence="1">
    <location>
        <begin position="666"/>
        <end position="685"/>
    </location>
</feature>
<feature type="transmembrane region" description="Helical" evidence="2">
    <location>
        <begin position="442"/>
        <end position="460"/>
    </location>
</feature>
<gene>
    <name evidence="6" type="ORF">FHU10_0211</name>
</gene>
<sequence length="685" mass="75615">MAGLSGRLLHVFWLLLFLATGAAANGIDENAPVAEETVSPAQPPRLVRAYEHILSFDAQAHFNADGSMEMRENIKVLALGQEIRRGIFRTLPLSWHRQDGKIFSVDYQIKKVSRDGVAEPYSLDKSGKTLTVRLGSAEHLLQPGIYNYEIQYQVSNHFSRFPEWDELYWNVTGNDWGYPISKASFHLTLPEASGNLNSDGKDSRLRSIDVYTGVQGAKEHNALILPGGSVQTSQPLNPGEGLTVVYTWPRSILANAPSPEAASPLVHLLLPTTKTSAIWIPVILLVGYCLLWWRKNVTATGLKMPPIVPLYSLPAPLSPGYLRFITQRKYDDVAFSSDLLDLVAKRGVAITHKKSKPQGVWFFKKQSADEQWLSLQSAEGNKRLNARDKQLLNTLFSGKRKNINLGLAYQRPMQKARKWLEKLSEDQREKVFHRWGKPVRRCVYIMLLIPVICGTFFSPVPALITIPALIFLLVGLTLLSLLLRFLFNPRKTWSRWGFVPLFFALMFGPFTTFASMIFMFEMFPLTQFPAGYVGALLVAILLCVLFGWRIPRYTQQGLNDLATAQGLKLYLSAAEKHRYQTLYPPEQLVSHFESLLPVALALGVGKTWANTFAQYLSSTGAMSEVFANGDWSSVQHFSQSCSSSSRETPSSSSSSGSSGSSYSGSGSSGGGSSGGGSGGGGGGGW</sequence>
<reference evidence="6" key="2">
    <citation type="submission" date="2019-08" db="EMBL/GenBank/DDBJ databases">
        <title>Investigation of anaerobic lignin degradation for improved lignocellulosic biofuels.</title>
        <authorList>
            <person name="Deangelis K.PhD."/>
        </authorList>
    </citation>
    <scope>NUCLEOTIDE SEQUENCE [LARGE SCALE GENOMIC DNA]</scope>
    <source>
        <strain evidence="6">128R</strain>
    </source>
</reference>
<evidence type="ECO:0000259" key="5">
    <source>
        <dbReference type="Pfam" id="PF20990"/>
    </source>
</evidence>
<dbReference type="EMBL" id="VISQ01000001">
    <property type="protein sequence ID" value="TVZ67812.1"/>
    <property type="molecule type" value="Genomic_DNA"/>
</dbReference>
<feature type="region of interest" description="Disordered" evidence="1">
    <location>
        <begin position="642"/>
        <end position="685"/>
    </location>
</feature>
<evidence type="ECO:0000259" key="4">
    <source>
        <dbReference type="Pfam" id="PF09972"/>
    </source>
</evidence>
<dbReference type="InterPro" id="IPR018702">
    <property type="entry name" value="DUF2207"/>
</dbReference>
<reference evidence="6" key="1">
    <citation type="submission" date="2019-06" db="EMBL/GenBank/DDBJ databases">
        <authorList>
            <person name="Deangelis K."/>
            <person name="Huntemann M."/>
            <person name="Clum A."/>
            <person name="Pillay M."/>
            <person name="Palaniappan K."/>
            <person name="Varghese N."/>
            <person name="Mikhailova N."/>
            <person name="Stamatis D."/>
            <person name="Reddy T."/>
            <person name="Daum C."/>
            <person name="Shapiro N."/>
            <person name="Ivanova N."/>
            <person name="Kyrpides N."/>
            <person name="Woyke T."/>
        </authorList>
    </citation>
    <scope>NUCLEOTIDE SEQUENCE [LARGE SCALE GENOMIC DNA]</scope>
    <source>
        <strain evidence="6">128R</strain>
    </source>
</reference>
<keyword evidence="2" id="KW-0472">Membrane</keyword>
<proteinExistence type="predicted"/>
<protein>
    <submittedName>
        <fullName evidence="6">Putative membrane protein DUF2207</fullName>
    </submittedName>
</protein>
<feature type="domain" description="DUF2207" evidence="4">
    <location>
        <begin position="53"/>
        <end position="248"/>
    </location>
</feature>
<comment type="caution">
    <text evidence="6">The sequence shown here is derived from an EMBL/GenBank/DDBJ whole genome shotgun (WGS) entry which is preliminary data.</text>
</comment>
<feature type="transmembrane region" description="Helical" evidence="2">
    <location>
        <begin position="466"/>
        <end position="486"/>
    </location>
</feature>
<dbReference type="OrthoDB" id="9767603at2"/>
<evidence type="ECO:0000256" key="3">
    <source>
        <dbReference type="SAM" id="SignalP"/>
    </source>
</evidence>
<evidence type="ECO:0000313" key="6">
    <source>
        <dbReference type="EMBL" id="TVZ67812.1"/>
    </source>
</evidence>
<feature type="domain" description="Predicted membrane protein YciQ-like C-terminal" evidence="5">
    <location>
        <begin position="490"/>
        <end position="612"/>
    </location>
</feature>
<feature type="compositionally biased region" description="Low complexity" evidence="1">
    <location>
        <begin position="642"/>
        <end position="665"/>
    </location>
</feature>
<feature type="chain" id="PRO_5022242590" evidence="3">
    <location>
        <begin position="25"/>
        <end position="685"/>
    </location>
</feature>
<feature type="transmembrane region" description="Helical" evidence="2">
    <location>
        <begin position="276"/>
        <end position="293"/>
    </location>
</feature>
<dbReference type="Pfam" id="PF20990">
    <property type="entry name" value="DUF2207_C"/>
    <property type="match status" value="1"/>
</dbReference>
<feature type="transmembrane region" description="Helical" evidence="2">
    <location>
        <begin position="530"/>
        <end position="548"/>
    </location>
</feature>
<dbReference type="InterPro" id="IPR048389">
    <property type="entry name" value="YciQ-like_C"/>
</dbReference>
<keyword evidence="3" id="KW-0732">Signal</keyword>
<evidence type="ECO:0000256" key="2">
    <source>
        <dbReference type="SAM" id="Phobius"/>
    </source>
</evidence>
<evidence type="ECO:0000256" key="1">
    <source>
        <dbReference type="SAM" id="MobiDB-lite"/>
    </source>
</evidence>